<organism evidence="1 2">
    <name type="scientific">Arenibacterium halophilum</name>
    <dbReference type="NCBI Taxonomy" id="2583821"/>
    <lineage>
        <taxon>Bacteria</taxon>
        <taxon>Pseudomonadati</taxon>
        <taxon>Pseudomonadota</taxon>
        <taxon>Alphaproteobacteria</taxon>
        <taxon>Rhodobacterales</taxon>
        <taxon>Paracoccaceae</taxon>
        <taxon>Arenibacterium</taxon>
    </lineage>
</organism>
<protein>
    <recommendedName>
        <fullName evidence="3">DUF4268 domain-containing protein</fullName>
    </recommendedName>
</protein>
<evidence type="ECO:0008006" key="3">
    <source>
        <dbReference type="Google" id="ProtNLM"/>
    </source>
</evidence>
<sequence>MAEETFWLDTRWMKPGWQEAFRARLSGWLPIGWVQEGVRLGVIEYDAERRMIEVTTYGREITDLDLSLISEDTIKALAATVAIRGGDDAWFNSDLGQPGGWLAVARTFPINFRERFEECFQAACSELTKQPVK</sequence>
<proteinExistence type="predicted"/>
<keyword evidence="2" id="KW-1185">Reference proteome</keyword>
<comment type="caution">
    <text evidence="1">The sequence shown here is derived from an EMBL/GenBank/DDBJ whole genome shotgun (WGS) entry which is preliminary data.</text>
</comment>
<dbReference type="EMBL" id="VCPC01000001">
    <property type="protein sequence ID" value="TMV14931.1"/>
    <property type="molecule type" value="Genomic_DNA"/>
</dbReference>
<gene>
    <name evidence="1" type="ORF">FGK64_02845</name>
</gene>
<accession>A0ABY2XD32</accession>
<reference evidence="1 2" key="1">
    <citation type="submission" date="2019-05" db="EMBL/GenBank/DDBJ databases">
        <title>Marivita sp. nov. isolated from sea sediment.</title>
        <authorList>
            <person name="Kim W."/>
        </authorList>
    </citation>
    <scope>NUCLEOTIDE SEQUENCE [LARGE SCALE GENOMIC DNA]</scope>
    <source>
        <strain evidence="1 2">CAU 1492</strain>
    </source>
</reference>
<evidence type="ECO:0000313" key="2">
    <source>
        <dbReference type="Proteomes" id="UP001191082"/>
    </source>
</evidence>
<dbReference type="RefSeq" id="WP_138862283.1">
    <property type="nucleotide sequence ID" value="NZ_VCPC01000001.1"/>
</dbReference>
<name>A0ABY2XD32_9RHOB</name>
<dbReference type="Proteomes" id="UP001191082">
    <property type="component" value="Unassembled WGS sequence"/>
</dbReference>
<evidence type="ECO:0000313" key="1">
    <source>
        <dbReference type="EMBL" id="TMV14931.1"/>
    </source>
</evidence>